<dbReference type="OrthoDB" id="4035554at2759"/>
<keyword evidence="4" id="KW-1185">Reference proteome</keyword>
<dbReference type="GeneID" id="28722806"/>
<accession>A0A109UXY7</accession>
<feature type="compositionally biased region" description="Polar residues" evidence="2">
    <location>
        <begin position="84"/>
        <end position="98"/>
    </location>
</feature>
<dbReference type="Proteomes" id="UP000243052">
    <property type="component" value="Chromosome iii"/>
</dbReference>
<protein>
    <submittedName>
        <fullName evidence="3">HCL550Cp</fullName>
    </submittedName>
</protein>
<dbReference type="Pfam" id="PF08505">
    <property type="entry name" value="MMR1"/>
    <property type="match status" value="1"/>
</dbReference>
<evidence type="ECO:0000256" key="1">
    <source>
        <dbReference type="SAM" id="Coils"/>
    </source>
</evidence>
<evidence type="ECO:0000313" key="3">
    <source>
        <dbReference type="EMBL" id="AMD19601.1"/>
    </source>
</evidence>
<dbReference type="RefSeq" id="XP_017986597.1">
    <property type="nucleotide sequence ID" value="XM_018131515.1"/>
</dbReference>
<sequence length="468" mass="52116">MSMPNVKILGVPLSPTLSPVLAPLDDKNTIAQLPPLQLDEGGKGTGSMYRTSLSKLTEKSVTSANNNNESKREPRKKPVGSSRILRSTSPIRTAMSSQAPKMLKSEYMNSMTMWKDKMLSVQRTIRTDSCNVITAATALCSSNMPTSINSVIDHAKVRERQGPVNGDSNSRAPKPTVYSRKLRDFVPPRHAREMSTVSCLSGKTAYEAESSPATIGSPPFNSDAGFRFPSLSSTASSVSNSNYGIEENAFDFKGGSNRESIICGPLEDRLWMGCDDEIDPPLEAPTELTSTLDKNIDADMQSLRFELYIKRLELQIDQLKLQNDRLKHSIEYSAMQDRLLLEALQEARKVRLNQDMDMQKKLKRLEAKVEEYKNIIAKLTTSNGTKRVHHKVTQLDEKQILSITDEDSTPPATGDASDFDDIYNNTTLNSANITDENDTEDSAQSKARERYSKRHSRGWDLNLSINLE</sequence>
<proteinExistence type="predicted"/>
<feature type="compositionally biased region" description="Polar residues" evidence="2">
    <location>
        <begin position="423"/>
        <end position="434"/>
    </location>
</feature>
<dbReference type="EMBL" id="CP014243">
    <property type="protein sequence ID" value="AMD19601.1"/>
    <property type="molecule type" value="Genomic_DNA"/>
</dbReference>
<feature type="coiled-coil region" evidence="1">
    <location>
        <begin position="355"/>
        <end position="382"/>
    </location>
</feature>
<dbReference type="InterPro" id="IPR013712">
    <property type="entry name" value="MMR1"/>
</dbReference>
<feature type="region of interest" description="Disordered" evidence="2">
    <location>
        <begin position="34"/>
        <end position="98"/>
    </location>
</feature>
<dbReference type="AlphaFoldDB" id="A0A109UXY7"/>
<feature type="region of interest" description="Disordered" evidence="2">
    <location>
        <begin position="405"/>
        <end position="453"/>
    </location>
</feature>
<evidence type="ECO:0000313" key="4">
    <source>
        <dbReference type="Proteomes" id="UP000243052"/>
    </source>
</evidence>
<gene>
    <name evidence="3" type="ORF">AW171_hschr31441</name>
</gene>
<evidence type="ECO:0000256" key="2">
    <source>
        <dbReference type="SAM" id="MobiDB-lite"/>
    </source>
</evidence>
<feature type="compositionally biased region" description="Polar residues" evidence="2">
    <location>
        <begin position="48"/>
        <end position="68"/>
    </location>
</feature>
<name>A0A109UXY7_9SACH</name>
<keyword evidence="1" id="KW-0175">Coiled coil</keyword>
<reference evidence="3 4" key="1">
    <citation type="submission" date="2016-01" db="EMBL/GenBank/DDBJ databases">
        <title>Genome sequence of the yeast Holleya sinecauda.</title>
        <authorList>
            <person name="Dietrich F.S."/>
        </authorList>
    </citation>
    <scope>NUCLEOTIDE SEQUENCE [LARGE SCALE GENOMIC DNA]</scope>
    <source>
        <strain evidence="3 4">ATCC 58844</strain>
    </source>
</reference>
<organism evidence="3 4">
    <name type="scientific">Eremothecium sinecaudum</name>
    <dbReference type="NCBI Taxonomy" id="45286"/>
    <lineage>
        <taxon>Eukaryota</taxon>
        <taxon>Fungi</taxon>
        <taxon>Dikarya</taxon>
        <taxon>Ascomycota</taxon>
        <taxon>Saccharomycotina</taxon>
        <taxon>Saccharomycetes</taxon>
        <taxon>Saccharomycetales</taxon>
        <taxon>Saccharomycetaceae</taxon>
        <taxon>Eremothecium</taxon>
    </lineage>
</organism>